<reference evidence="2 4" key="1">
    <citation type="submission" date="2008-03" db="EMBL/GenBank/DDBJ databases">
        <title>Annotation of Ixodes scapularis.</title>
        <authorList>
            <consortium name="Ixodes scapularis Genome Project Consortium"/>
            <person name="Caler E."/>
            <person name="Hannick L.I."/>
            <person name="Bidwell S."/>
            <person name="Joardar V."/>
            <person name="Thiagarajan M."/>
            <person name="Amedeo P."/>
            <person name="Galinsky K.J."/>
            <person name="Schobel S."/>
            <person name="Inman J."/>
            <person name="Hostetler J."/>
            <person name="Miller J."/>
            <person name="Hammond M."/>
            <person name="Megy K."/>
            <person name="Lawson D."/>
            <person name="Kodira C."/>
            <person name="Sutton G."/>
            <person name="Meyer J."/>
            <person name="Hill C.A."/>
            <person name="Birren B."/>
            <person name="Nene V."/>
            <person name="Collins F."/>
            <person name="Alarcon-Chaidez F."/>
            <person name="Wikel S."/>
            <person name="Strausberg R."/>
        </authorList>
    </citation>
    <scope>NUCLEOTIDE SEQUENCE [LARGE SCALE GENOMIC DNA]</scope>
    <source>
        <strain evidence="4">Wikel</strain>
        <strain evidence="2">Wikel colony</strain>
    </source>
</reference>
<dbReference type="PaxDb" id="6945-B7P8I7"/>
<dbReference type="VEuPathDB" id="VectorBase:ISCP_029855"/>
<protein>
    <recommendedName>
        <fullName evidence="5">Secreted protein</fullName>
    </recommendedName>
</protein>
<evidence type="ECO:0008006" key="5">
    <source>
        <dbReference type="Google" id="ProtNLM"/>
    </source>
</evidence>
<dbReference type="AlphaFoldDB" id="B7P8I7"/>
<dbReference type="EMBL" id="DS657627">
    <property type="protein sequence ID" value="EEC02909.1"/>
    <property type="molecule type" value="Genomic_DNA"/>
</dbReference>
<evidence type="ECO:0000256" key="1">
    <source>
        <dbReference type="SAM" id="SignalP"/>
    </source>
</evidence>
<dbReference type="OrthoDB" id="9229163at2759"/>
<dbReference type="InParanoid" id="B7P8I7"/>
<reference evidence="3" key="2">
    <citation type="submission" date="2020-05" db="UniProtKB">
        <authorList>
            <consortium name="EnsemblMetazoa"/>
        </authorList>
    </citation>
    <scope>IDENTIFICATION</scope>
    <source>
        <strain evidence="3">wikel</strain>
    </source>
</reference>
<name>B7P8I7_IXOSC</name>
<sequence length="98" mass="10052">MRTTCSGDLRGGGGCAGIPWVLCTLWLSTAVPVASSSSWVGDGRGLSRTAESRAAGFVRCPTLCVCQVKEDGKAAALLGSPKALKERNPAKGDSKSLL</sequence>
<organism>
    <name type="scientific">Ixodes scapularis</name>
    <name type="common">Black-legged tick</name>
    <name type="synonym">Deer tick</name>
    <dbReference type="NCBI Taxonomy" id="6945"/>
    <lineage>
        <taxon>Eukaryota</taxon>
        <taxon>Metazoa</taxon>
        <taxon>Ecdysozoa</taxon>
        <taxon>Arthropoda</taxon>
        <taxon>Chelicerata</taxon>
        <taxon>Arachnida</taxon>
        <taxon>Acari</taxon>
        <taxon>Parasitiformes</taxon>
        <taxon>Ixodida</taxon>
        <taxon>Ixodoidea</taxon>
        <taxon>Ixodidae</taxon>
        <taxon>Ixodinae</taxon>
        <taxon>Ixodes</taxon>
    </lineage>
</organism>
<dbReference type="Proteomes" id="UP000001555">
    <property type="component" value="Unassembled WGS sequence"/>
</dbReference>
<accession>B7P8I7</accession>
<dbReference type="VEuPathDB" id="VectorBase:ISCW017486"/>
<dbReference type="VEuPathDB" id="VectorBase:ISCI017486"/>
<feature type="signal peptide" evidence="1">
    <location>
        <begin position="1"/>
        <end position="36"/>
    </location>
</feature>
<dbReference type="EMBL" id="ABJB010189878">
    <property type="status" value="NOT_ANNOTATED_CDS"/>
    <property type="molecule type" value="Genomic_DNA"/>
</dbReference>
<dbReference type="EMBL" id="ABJB010282131">
    <property type="status" value="NOT_ANNOTATED_CDS"/>
    <property type="molecule type" value="Genomic_DNA"/>
</dbReference>
<evidence type="ECO:0000313" key="4">
    <source>
        <dbReference type="Proteomes" id="UP000001555"/>
    </source>
</evidence>
<evidence type="ECO:0000313" key="2">
    <source>
        <dbReference type="EMBL" id="EEC02909.1"/>
    </source>
</evidence>
<feature type="chain" id="PRO_5014567934" description="Secreted protein" evidence="1">
    <location>
        <begin position="37"/>
        <end position="98"/>
    </location>
</feature>
<keyword evidence="4" id="KW-1185">Reference proteome</keyword>
<dbReference type="EnsemblMetazoa" id="ISCW017486-RA">
    <property type="protein sequence ID" value="ISCW017486-PA"/>
    <property type="gene ID" value="ISCW017486"/>
</dbReference>
<keyword evidence="1" id="KW-0732">Signal</keyword>
<evidence type="ECO:0000313" key="3">
    <source>
        <dbReference type="EnsemblMetazoa" id="ISCW017486-PA"/>
    </source>
</evidence>
<dbReference type="HOGENOM" id="CLU_2335933_0_0_1"/>
<proteinExistence type="predicted"/>
<dbReference type="EMBL" id="ABJB010687994">
    <property type="status" value="NOT_ANNOTATED_CDS"/>
    <property type="molecule type" value="Genomic_DNA"/>
</dbReference>
<gene>
    <name evidence="2" type="ORF">IscW_ISCW017486</name>
</gene>